<proteinExistence type="predicted"/>
<dbReference type="RefSeq" id="WP_099859773.1">
    <property type="nucleotide sequence ID" value="NZ_PEOG01000006.1"/>
</dbReference>
<feature type="transmembrane region" description="Helical" evidence="1">
    <location>
        <begin position="83"/>
        <end position="102"/>
    </location>
</feature>
<sequence>MTDTAPPPSRTPSRLPPLALLSRIGAAILGGYAFCWGFIAVVHAGLYSLGMPFHDAEHLAAILAVLLYLAVFLWTFAARRTGLIWAVLLVGGGLMTGAAALIQRALLT</sequence>
<dbReference type="AlphaFoldDB" id="A0A2G9CH70"/>
<name>A0A2G9CH70_9BURK</name>
<evidence type="ECO:0000313" key="3">
    <source>
        <dbReference type="Proteomes" id="UP000231501"/>
    </source>
</evidence>
<feature type="transmembrane region" description="Helical" evidence="1">
    <location>
        <begin position="20"/>
        <end position="47"/>
    </location>
</feature>
<dbReference type="Proteomes" id="UP000231501">
    <property type="component" value="Unassembled WGS sequence"/>
</dbReference>
<reference evidence="2 3" key="1">
    <citation type="submission" date="2017-11" db="EMBL/GenBank/DDBJ databases">
        <title>Draft genome sequence of Mitsuaria sp. HWN-4.</title>
        <authorList>
            <person name="Gundlapally S.R."/>
        </authorList>
    </citation>
    <scope>NUCLEOTIDE SEQUENCE [LARGE SCALE GENOMIC DNA]</scope>
    <source>
        <strain evidence="2 3">HWN-4</strain>
    </source>
</reference>
<organism evidence="2 3">
    <name type="scientific">Roseateles chitinivorans</name>
    <dbReference type="NCBI Taxonomy" id="2917965"/>
    <lineage>
        <taxon>Bacteria</taxon>
        <taxon>Pseudomonadati</taxon>
        <taxon>Pseudomonadota</taxon>
        <taxon>Betaproteobacteria</taxon>
        <taxon>Burkholderiales</taxon>
        <taxon>Sphaerotilaceae</taxon>
        <taxon>Roseateles</taxon>
    </lineage>
</organism>
<keyword evidence="1" id="KW-1133">Transmembrane helix</keyword>
<dbReference type="OrthoDB" id="8759770at2"/>
<keyword evidence="1" id="KW-0812">Transmembrane</keyword>
<accession>A0A2G9CH70</accession>
<feature type="transmembrane region" description="Helical" evidence="1">
    <location>
        <begin position="59"/>
        <end position="77"/>
    </location>
</feature>
<protein>
    <submittedName>
        <fullName evidence="2">Iron uptake protein</fullName>
    </submittedName>
</protein>
<keyword evidence="1" id="KW-0472">Membrane</keyword>
<evidence type="ECO:0000256" key="1">
    <source>
        <dbReference type="SAM" id="Phobius"/>
    </source>
</evidence>
<gene>
    <name evidence="2" type="ORF">CS062_01910</name>
</gene>
<evidence type="ECO:0000313" key="2">
    <source>
        <dbReference type="EMBL" id="PIM54974.1"/>
    </source>
</evidence>
<dbReference type="EMBL" id="PEOG01000006">
    <property type="protein sequence ID" value="PIM54974.1"/>
    <property type="molecule type" value="Genomic_DNA"/>
</dbReference>
<keyword evidence="3" id="KW-1185">Reference proteome</keyword>
<comment type="caution">
    <text evidence="2">The sequence shown here is derived from an EMBL/GenBank/DDBJ whole genome shotgun (WGS) entry which is preliminary data.</text>
</comment>